<dbReference type="GO" id="GO:0006689">
    <property type="term" value="P:ganglioside catabolic process"/>
    <property type="evidence" value="ECO:0007669"/>
    <property type="project" value="TreeGrafter"/>
</dbReference>
<dbReference type="GO" id="GO:0016020">
    <property type="term" value="C:membrane"/>
    <property type="evidence" value="ECO:0007669"/>
    <property type="project" value="TreeGrafter"/>
</dbReference>
<feature type="domain" description="Sialidase" evidence="5">
    <location>
        <begin position="63"/>
        <end position="367"/>
    </location>
</feature>
<dbReference type="EC" id="3.2.1.18" evidence="3"/>
<dbReference type="Pfam" id="PF13088">
    <property type="entry name" value="BNR_2"/>
    <property type="match status" value="1"/>
</dbReference>
<dbReference type="SUPFAM" id="SSF50939">
    <property type="entry name" value="Sialidases"/>
    <property type="match status" value="1"/>
</dbReference>
<dbReference type="PANTHER" id="PTHR10628">
    <property type="entry name" value="SIALIDASE"/>
    <property type="match status" value="1"/>
</dbReference>
<dbReference type="GO" id="GO:0005737">
    <property type="term" value="C:cytoplasm"/>
    <property type="evidence" value="ECO:0007669"/>
    <property type="project" value="TreeGrafter"/>
</dbReference>
<protein>
    <recommendedName>
        <fullName evidence="3">exo-alpha-sialidase</fullName>
        <ecNumber evidence="3">3.2.1.18</ecNumber>
    </recommendedName>
</protein>
<accession>A0AAU8FJT9</accession>
<keyword evidence="6" id="KW-0326">Glycosidase</keyword>
<dbReference type="GO" id="GO:0009313">
    <property type="term" value="P:oligosaccharide catabolic process"/>
    <property type="evidence" value="ECO:0007669"/>
    <property type="project" value="TreeGrafter"/>
</dbReference>
<keyword evidence="4" id="KW-0732">Signal</keyword>
<dbReference type="GO" id="GO:0004308">
    <property type="term" value="F:exo-alpha-sialidase activity"/>
    <property type="evidence" value="ECO:0007669"/>
    <property type="project" value="UniProtKB-EC"/>
</dbReference>
<reference evidence="6" key="1">
    <citation type="submission" date="2024-06" db="EMBL/GenBank/DDBJ databases">
        <title>Sequencing and assembly of the genome of Dyadobacter sp. strain 676, a symbiont of Cyamopsis tetragonoloba.</title>
        <authorList>
            <person name="Guro P."/>
            <person name="Sazanova A."/>
            <person name="Kuznetsova I."/>
            <person name="Belimov A."/>
            <person name="Safronova V."/>
        </authorList>
    </citation>
    <scope>NUCLEOTIDE SEQUENCE</scope>
    <source>
        <strain evidence="6">676</strain>
    </source>
</reference>
<organism evidence="6">
    <name type="scientific">Dyadobacter sp. 676</name>
    <dbReference type="NCBI Taxonomy" id="3088362"/>
    <lineage>
        <taxon>Bacteria</taxon>
        <taxon>Pseudomonadati</taxon>
        <taxon>Bacteroidota</taxon>
        <taxon>Cytophagia</taxon>
        <taxon>Cytophagales</taxon>
        <taxon>Spirosomataceae</taxon>
        <taxon>Dyadobacter</taxon>
    </lineage>
</organism>
<dbReference type="PANTHER" id="PTHR10628:SF30">
    <property type="entry name" value="EXO-ALPHA-SIALIDASE"/>
    <property type="match status" value="1"/>
</dbReference>
<evidence type="ECO:0000256" key="4">
    <source>
        <dbReference type="SAM" id="SignalP"/>
    </source>
</evidence>
<name>A0AAU8FJT9_9BACT</name>
<comment type="catalytic activity">
    <reaction evidence="1">
        <text>Hydrolysis of alpha-(2-&gt;3)-, alpha-(2-&gt;6)-, alpha-(2-&gt;8)- glycosidic linkages of terminal sialic acid residues in oligosaccharides, glycoproteins, glycolipids, colominic acid and synthetic substrates.</text>
        <dbReference type="EC" id="3.2.1.18"/>
    </reaction>
</comment>
<dbReference type="Gene3D" id="2.120.10.10">
    <property type="match status" value="1"/>
</dbReference>
<keyword evidence="6" id="KW-0378">Hydrolase</keyword>
<comment type="similarity">
    <text evidence="2">Belongs to the glycosyl hydrolase 33 family.</text>
</comment>
<dbReference type="InterPro" id="IPR011040">
    <property type="entry name" value="Sialidase"/>
</dbReference>
<feature type="signal peptide" evidence="4">
    <location>
        <begin position="1"/>
        <end position="23"/>
    </location>
</feature>
<dbReference type="InterPro" id="IPR036278">
    <property type="entry name" value="Sialidase_sf"/>
</dbReference>
<feature type="chain" id="PRO_5044020598" description="exo-alpha-sialidase" evidence="4">
    <location>
        <begin position="24"/>
        <end position="398"/>
    </location>
</feature>
<sequence length="398" mass="43383">MKKTYAIALLCCTWQFLPSGSKAWQPPATMARDVPETRALFVAGENGYKSYRIPSLIRAKNGALIAFCEGRKDGAADAGDIDLLMKRSTDNGKTWGPQTVVWDDGANTCGNPCPVLDEQTGEILLLLTHNRGDVSESDIITKKSTSTRTVWLSGSSDNGITWSKPVEITQTTKKPEWGWYATGPGIGIQIKNGPHKGRLVIPCDFSYDDPNGKVRNGPFEYGAHAIYSDDHGKTWQLGGSITPKMNECQVVEIADGNGTLLMNMRSYFGRGRRAQSVSYDGGVSWTAPEDVPELVEPVCQASVIRYEWPDAKKAGAILFLNPASTGKRHNLTIRASFDEGKTWPVIKTICPGPSAYSSMAVLPDGQILCLYEAGKTGAYEQIVLQTIAPGWLFGDRKP</sequence>
<dbReference type="EMBL" id="CP159289">
    <property type="protein sequence ID" value="XCH23832.1"/>
    <property type="molecule type" value="Genomic_DNA"/>
</dbReference>
<evidence type="ECO:0000256" key="1">
    <source>
        <dbReference type="ARBA" id="ARBA00000427"/>
    </source>
</evidence>
<dbReference type="InterPro" id="IPR026856">
    <property type="entry name" value="Sialidase_fam"/>
</dbReference>
<proteinExistence type="inferred from homology"/>
<dbReference type="AlphaFoldDB" id="A0AAU8FJT9"/>
<gene>
    <name evidence="6" type="ORF">ABV298_26535</name>
</gene>
<evidence type="ECO:0000256" key="3">
    <source>
        <dbReference type="ARBA" id="ARBA00012733"/>
    </source>
</evidence>
<evidence type="ECO:0000256" key="2">
    <source>
        <dbReference type="ARBA" id="ARBA00009348"/>
    </source>
</evidence>
<evidence type="ECO:0000313" key="6">
    <source>
        <dbReference type="EMBL" id="XCH23832.1"/>
    </source>
</evidence>
<evidence type="ECO:0000259" key="5">
    <source>
        <dbReference type="Pfam" id="PF13088"/>
    </source>
</evidence>
<dbReference type="RefSeq" id="WP_353719156.1">
    <property type="nucleotide sequence ID" value="NZ_CP159289.1"/>
</dbReference>
<dbReference type="CDD" id="cd15482">
    <property type="entry name" value="Sialidase_non-viral"/>
    <property type="match status" value="1"/>
</dbReference>